<accession>A0A4C1U492</accession>
<feature type="region of interest" description="Disordered" evidence="1">
    <location>
        <begin position="435"/>
        <end position="459"/>
    </location>
</feature>
<evidence type="ECO:0000313" key="3">
    <source>
        <dbReference type="Proteomes" id="UP000299102"/>
    </source>
</evidence>
<feature type="region of interest" description="Disordered" evidence="1">
    <location>
        <begin position="218"/>
        <end position="326"/>
    </location>
</feature>
<dbReference type="OrthoDB" id="7486206at2759"/>
<evidence type="ECO:0000313" key="2">
    <source>
        <dbReference type="EMBL" id="GBP21060.1"/>
    </source>
</evidence>
<reference evidence="2 3" key="1">
    <citation type="journal article" date="2019" name="Commun. Biol.">
        <title>The bagworm genome reveals a unique fibroin gene that provides high tensile strength.</title>
        <authorList>
            <person name="Kono N."/>
            <person name="Nakamura H."/>
            <person name="Ohtoshi R."/>
            <person name="Tomita M."/>
            <person name="Numata K."/>
            <person name="Arakawa K."/>
        </authorList>
    </citation>
    <scope>NUCLEOTIDE SEQUENCE [LARGE SCALE GENOMIC DNA]</scope>
</reference>
<dbReference type="AlphaFoldDB" id="A0A4C1U492"/>
<protein>
    <submittedName>
        <fullName evidence="2">Cyclin-dependent kinase 12</fullName>
    </submittedName>
</protein>
<feature type="region of interest" description="Disordered" evidence="1">
    <location>
        <begin position="397"/>
        <end position="418"/>
    </location>
</feature>
<sequence>MHLYYTSVYIKFSNAWDPCAVVGYSGCAARATPAKDALNETELGTNGTSIEIKSESRSSLKRRRSVSRSRRRGSSPSPPRHRARHRNSDAHHRYERLVYVHCLCVRAYRDCDLTKWTAERNVGIQAMNSDLSPASTLVGRCPSLSLELHILSFWVTLSNQVLKVSHSVKVSRSKHESQSPPSMLQRKIDFKEKISDTSLFAELVKDKHKRAKKLQEILSQKEEESQGANSSTNASLNNQDVLTIDELSNNTADSQMPKENGDGDNRDFKDLTDIPMPKQEQETAPVPASANAQAPEPAPPPLPPPPESVLPGHVDGDDLANEPQTEVMLQKTVNVGAGALPPLPKVDGSVVEGVYLQAAAAAAAQPPPHNAHRPRSLTKLPMPPNTQVEDLKTLAVESPLSTPSPSPVKKPDKPKKTGIMNLPMPPVFSGSMTVVPGSEELSGDELDGSTPPPAPPAAPASAAAAAAAARANAYAHVFASSAHAGAAAAATAAAASAHVAHNNSVIILSGSKLKRPRILKRRGSKVVAVSTPAHHAKDWGERCVDGFQV</sequence>
<keyword evidence="2" id="KW-0418">Kinase</keyword>
<feature type="compositionally biased region" description="Basic and acidic residues" evidence="1">
    <location>
        <begin position="259"/>
        <end position="272"/>
    </location>
</feature>
<feature type="compositionally biased region" description="Basic residues" evidence="1">
    <location>
        <begin position="59"/>
        <end position="85"/>
    </location>
</feature>
<dbReference type="STRING" id="151549.A0A4C1U492"/>
<feature type="compositionally biased region" description="Pro residues" evidence="1">
    <location>
        <begin position="296"/>
        <end position="308"/>
    </location>
</feature>
<dbReference type="GO" id="GO:0016301">
    <property type="term" value="F:kinase activity"/>
    <property type="evidence" value="ECO:0007669"/>
    <property type="project" value="UniProtKB-KW"/>
</dbReference>
<feature type="region of interest" description="Disordered" evidence="1">
    <location>
        <begin position="360"/>
        <end position="385"/>
    </location>
</feature>
<dbReference type="EMBL" id="BGZK01000125">
    <property type="protein sequence ID" value="GBP21060.1"/>
    <property type="molecule type" value="Genomic_DNA"/>
</dbReference>
<keyword evidence="2" id="KW-0808">Transferase</keyword>
<evidence type="ECO:0000256" key="1">
    <source>
        <dbReference type="SAM" id="MobiDB-lite"/>
    </source>
</evidence>
<keyword evidence="3" id="KW-1185">Reference proteome</keyword>
<feature type="compositionally biased region" description="Polar residues" evidence="1">
    <location>
        <begin position="226"/>
        <end position="254"/>
    </location>
</feature>
<gene>
    <name evidence="2" type="primary">Cdk12</name>
    <name evidence="2" type="ORF">EVAR_11091_1</name>
</gene>
<name>A0A4C1U492_EUMVA</name>
<feature type="region of interest" description="Disordered" evidence="1">
    <location>
        <begin position="52"/>
        <end position="88"/>
    </location>
</feature>
<dbReference type="Proteomes" id="UP000299102">
    <property type="component" value="Unassembled WGS sequence"/>
</dbReference>
<proteinExistence type="predicted"/>
<comment type="caution">
    <text evidence="2">The sequence shown here is derived from an EMBL/GenBank/DDBJ whole genome shotgun (WGS) entry which is preliminary data.</text>
</comment>
<organism evidence="2 3">
    <name type="scientific">Eumeta variegata</name>
    <name type="common">Bagworm moth</name>
    <name type="synonym">Eumeta japonica</name>
    <dbReference type="NCBI Taxonomy" id="151549"/>
    <lineage>
        <taxon>Eukaryota</taxon>
        <taxon>Metazoa</taxon>
        <taxon>Ecdysozoa</taxon>
        <taxon>Arthropoda</taxon>
        <taxon>Hexapoda</taxon>
        <taxon>Insecta</taxon>
        <taxon>Pterygota</taxon>
        <taxon>Neoptera</taxon>
        <taxon>Endopterygota</taxon>
        <taxon>Lepidoptera</taxon>
        <taxon>Glossata</taxon>
        <taxon>Ditrysia</taxon>
        <taxon>Tineoidea</taxon>
        <taxon>Psychidae</taxon>
        <taxon>Oiketicinae</taxon>
        <taxon>Eumeta</taxon>
    </lineage>
</organism>